<proteinExistence type="predicted"/>
<dbReference type="PANTHER" id="PTHR10492:SF57">
    <property type="entry name" value="ATP-DEPENDENT DNA HELICASE"/>
    <property type="match status" value="1"/>
</dbReference>
<dbReference type="PANTHER" id="PTHR10492">
    <property type="match status" value="1"/>
</dbReference>
<evidence type="ECO:0000259" key="1">
    <source>
        <dbReference type="Pfam" id="PF21530"/>
    </source>
</evidence>
<gene>
    <name evidence="2" type="ORF">LAZ67_1002937</name>
</gene>
<dbReference type="SUPFAM" id="SSF52540">
    <property type="entry name" value="P-loop containing nucleoside triphosphate hydrolases"/>
    <property type="match status" value="1"/>
</dbReference>
<dbReference type="Pfam" id="PF21530">
    <property type="entry name" value="Pif1_2B_dom"/>
    <property type="match status" value="1"/>
</dbReference>
<reference evidence="2 3" key="1">
    <citation type="submission" date="2022-01" db="EMBL/GenBank/DDBJ databases">
        <title>A chromosomal length assembly of Cordylochernes scorpioides.</title>
        <authorList>
            <person name="Zeh D."/>
            <person name="Zeh J."/>
        </authorList>
    </citation>
    <scope>NUCLEOTIDE SEQUENCE [LARGE SCALE GENOMIC DNA]</scope>
    <source>
        <strain evidence="2">IN4F17</strain>
        <tissue evidence="2">Whole Body</tissue>
    </source>
</reference>
<dbReference type="InterPro" id="IPR049163">
    <property type="entry name" value="Pif1-like_2B_dom"/>
</dbReference>
<dbReference type="InterPro" id="IPR027417">
    <property type="entry name" value="P-loop_NTPase"/>
</dbReference>
<evidence type="ECO:0000313" key="3">
    <source>
        <dbReference type="Proteomes" id="UP001235939"/>
    </source>
</evidence>
<accession>A0ABY6JWJ6</accession>
<dbReference type="Proteomes" id="UP001235939">
    <property type="component" value="Chromosome 01"/>
</dbReference>
<feature type="domain" description="DNA helicase Pif1-like 2B" evidence="1">
    <location>
        <begin position="118"/>
        <end position="161"/>
    </location>
</feature>
<name>A0ABY6JWJ6_9ARAC</name>
<evidence type="ECO:0000313" key="2">
    <source>
        <dbReference type="EMBL" id="UYV60966.1"/>
    </source>
</evidence>
<dbReference type="EMBL" id="CP092863">
    <property type="protein sequence ID" value="UYV60966.1"/>
    <property type="molecule type" value="Genomic_DNA"/>
</dbReference>
<organism evidence="2 3">
    <name type="scientific">Cordylochernes scorpioides</name>
    <dbReference type="NCBI Taxonomy" id="51811"/>
    <lineage>
        <taxon>Eukaryota</taxon>
        <taxon>Metazoa</taxon>
        <taxon>Ecdysozoa</taxon>
        <taxon>Arthropoda</taxon>
        <taxon>Chelicerata</taxon>
        <taxon>Arachnida</taxon>
        <taxon>Pseudoscorpiones</taxon>
        <taxon>Cheliferoidea</taxon>
        <taxon>Chernetidae</taxon>
        <taxon>Cordylochernes</taxon>
    </lineage>
</organism>
<sequence length="658" mass="74048">MRVHLQNDASAERFAKQLLNIGNGKMTIDPTSQCITLPTSFCTLTSSKEELIQKVFPNIAQNYRNLQWLSERAILAAKNIDVNDINFCVQNWVPGEERTYTSIDTMLNEDEAVNYPTEFLNCLHLPGFSPHVLQLKTGVPIILLRNINPPKLCNGTRLSVKTMMNNIIEATILNGKFKGQDVLLPRIPLFPPDLPFEFKRLQFPVRTAFSMTINKAQGQSLKVCGLNLEVPCFSHGQLYVASSRVGNPSNLYVYTPDKTGTYTCNSSNGLCRYLHLQQFQWFIQVPTPATVPMVYAAISRKDDAVNVINLSKTVLSKDEVNILSKGLKHRPIGKPQTVKIISGIEAAIEPNKMPPNNHRDKAALNDLKNRQDIIITSDDSQITHSEHPKYLGIHLDRTLTFKTHLTKLKGKLSSRNNILHKLAGSSWGSDANTLRTSALALIFSTAEYCAPVWEGSCHTKLIDTQLNSTLRIITGVCQPTRIDWLPVLAHISPPELRRKEATKKMYQKLLDSPDLEINPILQSPPKHRLKSRNPIWSRGNQLLSQNFNISEAWTNSWISSDIPNKNLITSPSVKIPGFSLPRREWVLLNRFRTGQGRCAELMKLWGYTKDPNCACNIPQSMSHILDDCPLYKFNGGISNLHSVTPEALNWLKALPLRL</sequence>
<protein>
    <recommendedName>
        <fullName evidence="1">DNA helicase Pif1-like 2B domain-containing protein</fullName>
    </recommendedName>
</protein>
<keyword evidence="3" id="KW-1185">Reference proteome</keyword>